<evidence type="ECO:0008006" key="2">
    <source>
        <dbReference type="Google" id="ProtNLM"/>
    </source>
</evidence>
<accession>A0A0B6ZRY9</accession>
<proteinExistence type="predicted"/>
<dbReference type="PANTHER" id="PTHR14387:SF0">
    <property type="entry name" value="DUF2428 DOMAIN-CONTAINING PROTEIN"/>
    <property type="match status" value="1"/>
</dbReference>
<dbReference type="GO" id="GO:0005829">
    <property type="term" value="C:cytosol"/>
    <property type="evidence" value="ECO:0007669"/>
    <property type="project" value="TreeGrafter"/>
</dbReference>
<reference evidence="1" key="1">
    <citation type="submission" date="2014-12" db="EMBL/GenBank/DDBJ databases">
        <title>Insight into the proteome of Arion vulgaris.</title>
        <authorList>
            <person name="Aradska J."/>
            <person name="Bulat T."/>
            <person name="Smidak R."/>
            <person name="Sarate P."/>
            <person name="Gangsoo J."/>
            <person name="Sialana F."/>
            <person name="Bilban M."/>
            <person name="Lubec G."/>
        </authorList>
    </citation>
    <scope>NUCLEOTIDE SEQUENCE</scope>
    <source>
        <tissue evidence="1">Skin</tissue>
    </source>
</reference>
<evidence type="ECO:0000313" key="1">
    <source>
        <dbReference type="EMBL" id="CEK71147.1"/>
    </source>
</evidence>
<dbReference type="EMBL" id="HACG01024282">
    <property type="protein sequence ID" value="CEK71147.1"/>
    <property type="molecule type" value="Transcribed_RNA"/>
</dbReference>
<sequence length="65" mass="7168">MIYLAQTIFCDASLATKLLPLLSKMTVLVVKGFDSPSWSIRNAATQLITADNCLEIQFSTSYQVP</sequence>
<name>A0A0B6ZRY9_9EUPU</name>
<dbReference type="AlphaFoldDB" id="A0A0B6ZRY9"/>
<organism evidence="1">
    <name type="scientific">Arion vulgaris</name>
    <dbReference type="NCBI Taxonomy" id="1028688"/>
    <lineage>
        <taxon>Eukaryota</taxon>
        <taxon>Metazoa</taxon>
        <taxon>Spiralia</taxon>
        <taxon>Lophotrochozoa</taxon>
        <taxon>Mollusca</taxon>
        <taxon>Gastropoda</taxon>
        <taxon>Heterobranchia</taxon>
        <taxon>Euthyneura</taxon>
        <taxon>Panpulmonata</taxon>
        <taxon>Eupulmonata</taxon>
        <taxon>Stylommatophora</taxon>
        <taxon>Helicina</taxon>
        <taxon>Arionoidea</taxon>
        <taxon>Arionidae</taxon>
        <taxon>Arion</taxon>
    </lineage>
</organism>
<gene>
    <name evidence="1" type="primary">ORF77135</name>
</gene>
<dbReference type="InterPro" id="IPR051954">
    <property type="entry name" value="tRNA_methyltransferase_THADA"/>
</dbReference>
<dbReference type="GO" id="GO:0030488">
    <property type="term" value="P:tRNA methylation"/>
    <property type="evidence" value="ECO:0007669"/>
    <property type="project" value="TreeGrafter"/>
</dbReference>
<protein>
    <recommendedName>
        <fullName evidence="2">DUF2428 domain-containing protein</fullName>
    </recommendedName>
</protein>
<dbReference type="PANTHER" id="PTHR14387">
    <property type="entry name" value="THADA/DEATH RECEPTOR INTERACTING PROTEIN"/>
    <property type="match status" value="1"/>
</dbReference>